<feature type="compositionally biased region" description="Basic and acidic residues" evidence="1">
    <location>
        <begin position="82"/>
        <end position="110"/>
    </location>
</feature>
<feature type="compositionally biased region" description="Basic residues" evidence="1">
    <location>
        <begin position="126"/>
        <end position="140"/>
    </location>
</feature>
<feature type="region of interest" description="Disordered" evidence="1">
    <location>
        <begin position="63"/>
        <end position="166"/>
    </location>
</feature>
<accession>A0A9P0HD19</accession>
<keyword evidence="3" id="KW-1185">Reference proteome</keyword>
<feature type="region of interest" description="Disordered" evidence="1">
    <location>
        <begin position="1"/>
        <end position="29"/>
    </location>
</feature>
<dbReference type="OrthoDB" id="10495907at2759"/>
<feature type="compositionally biased region" description="Polar residues" evidence="1">
    <location>
        <begin position="9"/>
        <end position="18"/>
    </location>
</feature>
<name>A0A9P0HD19_NEZVI</name>
<dbReference type="Proteomes" id="UP001152798">
    <property type="component" value="Chromosome 4"/>
</dbReference>
<sequence>MIKKEIKSAASSDQQLMSGSVDVMEKEAKSEDTLIQGLKKLFRKSWQNVRHVEATEIDAIFCSESQPLKSNDTEPGGVVLQQKRESEASQKKEKRPEVDETDAVFRKEFQSSKTKKSKGGAQKQKPSQKKPHKTSLRKNTKKEEKPQELSPDAMKSLLGGGGHILG</sequence>
<evidence type="ECO:0000313" key="2">
    <source>
        <dbReference type="EMBL" id="CAH1399725.1"/>
    </source>
</evidence>
<protein>
    <submittedName>
        <fullName evidence="2">Uncharacterized protein</fullName>
    </submittedName>
</protein>
<dbReference type="EMBL" id="OV725080">
    <property type="protein sequence ID" value="CAH1399725.1"/>
    <property type="molecule type" value="Genomic_DNA"/>
</dbReference>
<evidence type="ECO:0000256" key="1">
    <source>
        <dbReference type="SAM" id="MobiDB-lite"/>
    </source>
</evidence>
<gene>
    <name evidence="2" type="ORF">NEZAVI_LOCUS9118</name>
</gene>
<proteinExistence type="predicted"/>
<organism evidence="2 3">
    <name type="scientific">Nezara viridula</name>
    <name type="common">Southern green stink bug</name>
    <name type="synonym">Cimex viridulus</name>
    <dbReference type="NCBI Taxonomy" id="85310"/>
    <lineage>
        <taxon>Eukaryota</taxon>
        <taxon>Metazoa</taxon>
        <taxon>Ecdysozoa</taxon>
        <taxon>Arthropoda</taxon>
        <taxon>Hexapoda</taxon>
        <taxon>Insecta</taxon>
        <taxon>Pterygota</taxon>
        <taxon>Neoptera</taxon>
        <taxon>Paraneoptera</taxon>
        <taxon>Hemiptera</taxon>
        <taxon>Heteroptera</taxon>
        <taxon>Panheteroptera</taxon>
        <taxon>Pentatomomorpha</taxon>
        <taxon>Pentatomoidea</taxon>
        <taxon>Pentatomidae</taxon>
        <taxon>Pentatominae</taxon>
        <taxon>Nezara</taxon>
    </lineage>
</organism>
<dbReference type="AlphaFoldDB" id="A0A9P0HD19"/>
<reference evidence="2" key="1">
    <citation type="submission" date="2022-01" db="EMBL/GenBank/DDBJ databases">
        <authorList>
            <person name="King R."/>
        </authorList>
    </citation>
    <scope>NUCLEOTIDE SEQUENCE</scope>
</reference>
<evidence type="ECO:0000313" key="3">
    <source>
        <dbReference type="Proteomes" id="UP001152798"/>
    </source>
</evidence>